<dbReference type="AlphaFoldDB" id="W9Y045"/>
<dbReference type="HOGENOM" id="CLU_1094145_0_0_1"/>
<reference evidence="1 2" key="1">
    <citation type="submission" date="2013-03" db="EMBL/GenBank/DDBJ databases">
        <title>The Genome Sequence of Capronia coronata CBS 617.96.</title>
        <authorList>
            <consortium name="The Broad Institute Genomics Platform"/>
            <person name="Cuomo C."/>
            <person name="de Hoog S."/>
            <person name="Gorbushina A."/>
            <person name="Walker B."/>
            <person name="Young S.K."/>
            <person name="Zeng Q."/>
            <person name="Gargeya S."/>
            <person name="Fitzgerald M."/>
            <person name="Haas B."/>
            <person name="Abouelleil A."/>
            <person name="Allen A.W."/>
            <person name="Alvarado L."/>
            <person name="Arachchi H.M."/>
            <person name="Berlin A.M."/>
            <person name="Chapman S.B."/>
            <person name="Gainer-Dewar J."/>
            <person name="Goldberg J."/>
            <person name="Griggs A."/>
            <person name="Gujja S."/>
            <person name="Hansen M."/>
            <person name="Howarth C."/>
            <person name="Imamovic A."/>
            <person name="Ireland A."/>
            <person name="Larimer J."/>
            <person name="McCowan C."/>
            <person name="Murphy C."/>
            <person name="Pearson M."/>
            <person name="Poon T.W."/>
            <person name="Priest M."/>
            <person name="Roberts A."/>
            <person name="Saif S."/>
            <person name="Shea T."/>
            <person name="Sisk P."/>
            <person name="Sykes S."/>
            <person name="Wortman J."/>
            <person name="Nusbaum C."/>
            <person name="Birren B."/>
        </authorList>
    </citation>
    <scope>NUCLEOTIDE SEQUENCE [LARGE SCALE GENOMIC DNA]</scope>
    <source>
        <strain evidence="1 2">CBS 617.96</strain>
    </source>
</reference>
<dbReference type="GeneID" id="19161429"/>
<evidence type="ECO:0000313" key="1">
    <source>
        <dbReference type="EMBL" id="EXJ86192.1"/>
    </source>
</evidence>
<evidence type="ECO:0000313" key="2">
    <source>
        <dbReference type="Proteomes" id="UP000019484"/>
    </source>
</evidence>
<protein>
    <submittedName>
        <fullName evidence="1">Uncharacterized protein</fullName>
    </submittedName>
</protein>
<organism evidence="1 2">
    <name type="scientific">Capronia coronata CBS 617.96</name>
    <dbReference type="NCBI Taxonomy" id="1182541"/>
    <lineage>
        <taxon>Eukaryota</taxon>
        <taxon>Fungi</taxon>
        <taxon>Dikarya</taxon>
        <taxon>Ascomycota</taxon>
        <taxon>Pezizomycotina</taxon>
        <taxon>Eurotiomycetes</taxon>
        <taxon>Chaetothyriomycetidae</taxon>
        <taxon>Chaetothyriales</taxon>
        <taxon>Herpotrichiellaceae</taxon>
        <taxon>Capronia</taxon>
    </lineage>
</organism>
<gene>
    <name evidence="1" type="ORF">A1O1_06562</name>
</gene>
<keyword evidence="2" id="KW-1185">Reference proteome</keyword>
<dbReference type="OrthoDB" id="3596604at2759"/>
<dbReference type="RefSeq" id="XP_007725630.1">
    <property type="nucleotide sequence ID" value="XM_007727440.1"/>
</dbReference>
<dbReference type="Proteomes" id="UP000019484">
    <property type="component" value="Unassembled WGS sequence"/>
</dbReference>
<sequence length="254" mass="28419">MLAGAIGWSDNPPVLDGTALSETYTNFSNYGFVSIPSDSDMASAISSFMVGAIAIMDGSNALTRKNVTDGEMPIDAQILRVQWRYAGSILAVIPFIHFRTLMAVIVWANKAIIKDDTHLAIAKLYHTFLSQLGDGGCLLRGDEIVQALHNPQVAYGWRPSREHDGAMHVDVFEKGRDGLRAEGPFVEGWYDGSSKIRNNKSIKIGDGLGQRRRYRDVDAAEYVLRRFERRDWIIGIVVLHCSNRRTYVRRNFAI</sequence>
<dbReference type="eggNOG" id="ENOG502S1M0">
    <property type="taxonomic scope" value="Eukaryota"/>
</dbReference>
<comment type="caution">
    <text evidence="1">The sequence shown here is derived from an EMBL/GenBank/DDBJ whole genome shotgun (WGS) entry which is preliminary data.</text>
</comment>
<name>W9Y045_9EURO</name>
<dbReference type="EMBL" id="AMWN01000005">
    <property type="protein sequence ID" value="EXJ86192.1"/>
    <property type="molecule type" value="Genomic_DNA"/>
</dbReference>
<proteinExistence type="predicted"/>
<accession>W9Y045</accession>